<keyword evidence="3" id="KW-0808">Transferase</keyword>
<dbReference type="Gene3D" id="4.10.60.10">
    <property type="entry name" value="Zinc finger, CCHC-type"/>
    <property type="match status" value="1"/>
</dbReference>
<gene>
    <name evidence="3" type="ORF">Tco_1056634</name>
</gene>
<accession>A0ABQ5H349</accession>
<dbReference type="Gene3D" id="1.10.340.70">
    <property type="match status" value="1"/>
</dbReference>
<evidence type="ECO:0000313" key="4">
    <source>
        <dbReference type="Proteomes" id="UP001151760"/>
    </source>
</evidence>
<dbReference type="Pfam" id="PF17921">
    <property type="entry name" value="Integrase_H2C2"/>
    <property type="match status" value="1"/>
</dbReference>
<dbReference type="PANTHER" id="PTHR45835:SF99">
    <property type="entry name" value="CHROMO DOMAIN-CONTAINING PROTEIN-RELATED"/>
    <property type="match status" value="1"/>
</dbReference>
<evidence type="ECO:0000313" key="3">
    <source>
        <dbReference type="EMBL" id="GJT82292.1"/>
    </source>
</evidence>
<protein>
    <submittedName>
        <fullName evidence="3">Reverse transcriptase domain-containing protein</fullName>
    </submittedName>
</protein>
<keyword evidence="3" id="KW-0695">RNA-directed DNA polymerase</keyword>
<comment type="caution">
    <text evidence="3">The sequence shown here is derived from an EMBL/GenBank/DDBJ whole genome shotgun (WGS) entry which is preliminary data.</text>
</comment>
<dbReference type="InterPro" id="IPR001878">
    <property type="entry name" value="Znf_CCHC"/>
</dbReference>
<dbReference type="PANTHER" id="PTHR45835">
    <property type="entry name" value="YALI0A06105P"/>
    <property type="match status" value="1"/>
</dbReference>
<keyword evidence="1" id="KW-0862">Zinc</keyword>
<dbReference type="SUPFAM" id="SSF53098">
    <property type="entry name" value="Ribonuclease H-like"/>
    <property type="match status" value="1"/>
</dbReference>
<dbReference type="SUPFAM" id="SSF57756">
    <property type="entry name" value="Retrovirus zinc finger-like domains"/>
    <property type="match status" value="1"/>
</dbReference>
<evidence type="ECO:0000256" key="1">
    <source>
        <dbReference type="PROSITE-ProRule" id="PRU00047"/>
    </source>
</evidence>
<dbReference type="PROSITE" id="PS50158">
    <property type="entry name" value="ZF_CCHC"/>
    <property type="match status" value="1"/>
</dbReference>
<dbReference type="InterPro" id="IPR036397">
    <property type="entry name" value="RNaseH_sf"/>
</dbReference>
<keyword evidence="3" id="KW-0548">Nucleotidyltransferase</keyword>
<dbReference type="GO" id="GO:0003964">
    <property type="term" value="F:RNA-directed DNA polymerase activity"/>
    <property type="evidence" value="ECO:0007669"/>
    <property type="project" value="UniProtKB-KW"/>
</dbReference>
<dbReference type="InterPro" id="IPR041588">
    <property type="entry name" value="Integrase_H2C2"/>
</dbReference>
<dbReference type="InterPro" id="IPR012337">
    <property type="entry name" value="RNaseH-like_sf"/>
</dbReference>
<dbReference type="EMBL" id="BQNB010019154">
    <property type="protein sequence ID" value="GJT82292.1"/>
    <property type="molecule type" value="Genomic_DNA"/>
</dbReference>
<organism evidence="3 4">
    <name type="scientific">Tanacetum coccineum</name>
    <dbReference type="NCBI Taxonomy" id="301880"/>
    <lineage>
        <taxon>Eukaryota</taxon>
        <taxon>Viridiplantae</taxon>
        <taxon>Streptophyta</taxon>
        <taxon>Embryophyta</taxon>
        <taxon>Tracheophyta</taxon>
        <taxon>Spermatophyta</taxon>
        <taxon>Magnoliopsida</taxon>
        <taxon>eudicotyledons</taxon>
        <taxon>Gunneridae</taxon>
        <taxon>Pentapetalae</taxon>
        <taxon>asterids</taxon>
        <taxon>campanulids</taxon>
        <taxon>Asterales</taxon>
        <taxon>Asteraceae</taxon>
        <taxon>Asteroideae</taxon>
        <taxon>Anthemideae</taxon>
        <taxon>Anthemidinae</taxon>
        <taxon>Tanacetum</taxon>
    </lineage>
</organism>
<reference evidence="3" key="2">
    <citation type="submission" date="2022-01" db="EMBL/GenBank/DDBJ databases">
        <authorList>
            <person name="Yamashiro T."/>
            <person name="Shiraishi A."/>
            <person name="Satake H."/>
            <person name="Nakayama K."/>
        </authorList>
    </citation>
    <scope>NUCLEOTIDE SEQUENCE</scope>
</reference>
<dbReference type="SMART" id="SM00343">
    <property type="entry name" value="ZnF_C2HC"/>
    <property type="match status" value="1"/>
</dbReference>
<sequence>MYQDMKKLYWWPNMKADIATYVRKCLTCAKVKAEHQRPLGLLVQPEIPQWKWDNITMDFIMKLPKSSQGYDTIWVIVDRLTKSAIFVPIRETDPMEKLVRMYLKEVVTRHGIPVYPLSSRPKCYSDDPLAVLLDVLDIKDKLHFVEEPVEIIDREVKRLKRSHIPIFKVRWNSRRGPNFTWEREDQIRKKYPHLFTKTAPSSSAASRHSELGRFTVDAFSINFTLIVHSLKLKALIDQGIVDALAAHDADRSMNGDDSHNSGTGVKRNERATRECTYPDFMKCQPLNFKGTEGVFELTQWFEKMETVFRISNYSVENQIKFSTYLKMKITDKYCPRSEIKKLEVEMWDLKVKGTDVIGYNQHFQELALMCVRMFPEESDKVKKTGERNEYVGTLPLCNKCMFHHNGQCTVKCANCKKVGHLTRDCRSPAATNNQRNLTWYEYGNPGYYRSDCPEL</sequence>
<dbReference type="Proteomes" id="UP001151760">
    <property type="component" value="Unassembled WGS sequence"/>
</dbReference>
<dbReference type="InterPro" id="IPR036875">
    <property type="entry name" value="Znf_CCHC_sf"/>
</dbReference>
<feature type="domain" description="CCHC-type" evidence="2">
    <location>
        <begin position="411"/>
        <end position="427"/>
    </location>
</feature>
<evidence type="ECO:0000259" key="2">
    <source>
        <dbReference type="PROSITE" id="PS50158"/>
    </source>
</evidence>
<dbReference type="Gene3D" id="3.30.420.10">
    <property type="entry name" value="Ribonuclease H-like superfamily/Ribonuclease H"/>
    <property type="match status" value="1"/>
</dbReference>
<keyword evidence="4" id="KW-1185">Reference proteome</keyword>
<name>A0ABQ5H349_9ASTR</name>
<proteinExistence type="predicted"/>
<keyword evidence="1" id="KW-0479">Metal-binding</keyword>
<keyword evidence="1" id="KW-0863">Zinc-finger</keyword>
<reference evidence="3" key="1">
    <citation type="journal article" date="2022" name="Int. J. Mol. Sci.">
        <title>Draft Genome of Tanacetum Coccineum: Genomic Comparison of Closely Related Tanacetum-Family Plants.</title>
        <authorList>
            <person name="Yamashiro T."/>
            <person name="Shiraishi A."/>
            <person name="Nakayama K."/>
            <person name="Satake H."/>
        </authorList>
    </citation>
    <scope>NUCLEOTIDE SEQUENCE</scope>
</reference>